<comment type="subcellular location">
    <subcellularLocation>
        <location evidence="4">Cytoplasm</location>
    </subcellularLocation>
</comment>
<proteinExistence type="inferred from homology"/>
<feature type="domain" description="SprT-like" evidence="5">
    <location>
        <begin position="4"/>
        <end position="151"/>
    </location>
</feature>
<keyword evidence="3 4" id="KW-0862">Zinc</keyword>
<keyword evidence="7" id="KW-1185">Reference proteome</keyword>
<keyword evidence="1 4" id="KW-0963">Cytoplasm</keyword>
<feature type="binding site" evidence="4">
    <location>
        <position position="67"/>
    </location>
    <ligand>
        <name>Zn(2+)</name>
        <dbReference type="ChEBI" id="CHEBI:29105"/>
    </ligand>
</feature>
<comment type="similarity">
    <text evidence="4">Belongs to the SprT family.</text>
</comment>
<evidence type="ECO:0000313" key="6">
    <source>
        <dbReference type="EMBL" id="MBS4202317.1"/>
    </source>
</evidence>
<dbReference type="InterPro" id="IPR035240">
    <property type="entry name" value="SprT_Zn_ribbon"/>
</dbReference>
<dbReference type="Proteomes" id="UP000682713">
    <property type="component" value="Unassembled WGS sequence"/>
</dbReference>
<dbReference type="Pfam" id="PF17283">
    <property type="entry name" value="Zn_ribbon_SprT"/>
    <property type="match status" value="1"/>
</dbReference>
<evidence type="ECO:0000256" key="4">
    <source>
        <dbReference type="HAMAP-Rule" id="MF_00745"/>
    </source>
</evidence>
<dbReference type="InterPro" id="IPR006640">
    <property type="entry name" value="SprT-like_domain"/>
</dbReference>
<dbReference type="RefSeq" id="WP_213112698.1">
    <property type="nucleotide sequence ID" value="NZ_JAGYPJ010000001.1"/>
</dbReference>
<dbReference type="GO" id="GO:0008270">
    <property type="term" value="F:zinc ion binding"/>
    <property type="evidence" value="ECO:0007669"/>
    <property type="project" value="UniProtKB-UniRule"/>
</dbReference>
<evidence type="ECO:0000259" key="5">
    <source>
        <dbReference type="SMART" id="SM00731"/>
    </source>
</evidence>
<dbReference type="HAMAP" id="MF_00745">
    <property type="entry name" value="SprT_like"/>
    <property type="match status" value="1"/>
</dbReference>
<feature type="binding site" evidence="4">
    <location>
        <position position="71"/>
    </location>
    <ligand>
        <name>Zn(2+)</name>
        <dbReference type="ChEBI" id="CHEBI:29105"/>
    </ligand>
</feature>
<dbReference type="NCBIfam" id="NF003339">
    <property type="entry name" value="PRK04351.1"/>
    <property type="match status" value="1"/>
</dbReference>
<dbReference type="GO" id="GO:0005737">
    <property type="term" value="C:cytoplasm"/>
    <property type="evidence" value="ECO:0007669"/>
    <property type="project" value="UniProtKB-SubCell"/>
</dbReference>
<dbReference type="GO" id="GO:0006950">
    <property type="term" value="P:response to stress"/>
    <property type="evidence" value="ECO:0007669"/>
    <property type="project" value="UniProtKB-ARBA"/>
</dbReference>
<dbReference type="EMBL" id="JAGYPJ010000001">
    <property type="protein sequence ID" value="MBS4202317.1"/>
    <property type="molecule type" value="Genomic_DNA"/>
</dbReference>
<comment type="caution">
    <text evidence="6">The sequence shown here is derived from an EMBL/GenBank/DDBJ whole genome shotgun (WGS) entry which is preliminary data.</text>
</comment>
<organism evidence="6 7">
    <name type="scientific">Lederbergia citrisecunda</name>
    <dbReference type="NCBI Taxonomy" id="2833583"/>
    <lineage>
        <taxon>Bacteria</taxon>
        <taxon>Bacillati</taxon>
        <taxon>Bacillota</taxon>
        <taxon>Bacilli</taxon>
        <taxon>Bacillales</taxon>
        <taxon>Bacillaceae</taxon>
        <taxon>Lederbergia</taxon>
    </lineage>
</organism>
<dbReference type="AlphaFoldDB" id="A0A942TSU2"/>
<dbReference type="InterPro" id="IPR023524">
    <property type="entry name" value="Uncharacterised_SprT-like"/>
</dbReference>
<gene>
    <name evidence="6" type="ORF">KHA93_22140</name>
</gene>
<evidence type="ECO:0000256" key="2">
    <source>
        <dbReference type="ARBA" id="ARBA00022723"/>
    </source>
</evidence>
<comment type="cofactor">
    <cofactor evidence="4">
        <name>Zn(2+)</name>
        <dbReference type="ChEBI" id="CHEBI:29105"/>
    </cofactor>
    <text evidence="4">Binds 1 zinc ion.</text>
</comment>
<evidence type="ECO:0000256" key="3">
    <source>
        <dbReference type="ARBA" id="ARBA00022833"/>
    </source>
</evidence>
<dbReference type="Pfam" id="PF10263">
    <property type="entry name" value="SprT-like"/>
    <property type="match status" value="1"/>
</dbReference>
<dbReference type="SMART" id="SM00731">
    <property type="entry name" value="SprT"/>
    <property type="match status" value="1"/>
</dbReference>
<evidence type="ECO:0000256" key="1">
    <source>
        <dbReference type="ARBA" id="ARBA00022490"/>
    </source>
</evidence>
<feature type="active site" evidence="4">
    <location>
        <position position="68"/>
    </location>
</feature>
<sequence>MTNEELQSLTEEISVSLFHKVFKHSAYFNPRLRTTGGRYMLSTHNIEINRHYYEEHGFDELVGIIKHELCHYHLHIEGKGFKHRDKDFRELMKMVGAPRHCTPLKESIKRNNPLKVYFYKCTNCGQGYQRQRKVNTNRYVCGKCGGKLEGLMKTAK</sequence>
<evidence type="ECO:0000313" key="7">
    <source>
        <dbReference type="Proteomes" id="UP000682713"/>
    </source>
</evidence>
<accession>A0A942TSU2</accession>
<reference evidence="6 7" key="1">
    <citation type="submission" date="2021-05" db="EMBL/GenBank/DDBJ databases">
        <title>Novel Bacillus species.</title>
        <authorList>
            <person name="Liu G."/>
        </authorList>
    </citation>
    <scope>NUCLEOTIDE SEQUENCE [LARGE SCALE GENOMIC DNA]</scope>
    <source>
        <strain evidence="6 7">FJAT-49732</strain>
    </source>
</reference>
<protein>
    <recommendedName>
        <fullName evidence="4">Protein SprT-like</fullName>
    </recommendedName>
</protein>
<name>A0A942TSU2_9BACI</name>
<keyword evidence="2 4" id="KW-0479">Metal-binding</keyword>